<dbReference type="PANTHER" id="PTHR44757">
    <property type="entry name" value="DIGUANYLATE CYCLASE DGCP"/>
    <property type="match status" value="1"/>
</dbReference>
<dbReference type="EMBL" id="JAVRER010000077">
    <property type="protein sequence ID" value="MDT0419445.1"/>
    <property type="molecule type" value="Genomic_DNA"/>
</dbReference>
<protein>
    <submittedName>
        <fullName evidence="2">GGDEF domain-containing protein</fullName>
        <ecNumber evidence="2">2.7.7.65</ecNumber>
    </submittedName>
</protein>
<dbReference type="SUPFAM" id="SSF55073">
    <property type="entry name" value="Nucleotide cyclase"/>
    <property type="match status" value="1"/>
</dbReference>
<dbReference type="PROSITE" id="PS50887">
    <property type="entry name" value="GGDEF"/>
    <property type="match status" value="1"/>
</dbReference>
<dbReference type="CDD" id="cd01949">
    <property type="entry name" value="GGDEF"/>
    <property type="match status" value="1"/>
</dbReference>
<accession>A0ABD5EGV6</accession>
<dbReference type="GO" id="GO:0052621">
    <property type="term" value="F:diguanylate cyclase activity"/>
    <property type="evidence" value="ECO:0007669"/>
    <property type="project" value="UniProtKB-EC"/>
</dbReference>
<reference evidence="3" key="1">
    <citation type="submission" date="2023-07" db="EMBL/GenBank/DDBJ databases">
        <title>30 novel species of actinomycetes from the DSMZ collection.</title>
        <authorList>
            <person name="Nouioui I."/>
        </authorList>
    </citation>
    <scope>NUCLEOTIDE SEQUENCE [LARGE SCALE GENOMIC DNA]</scope>
    <source>
        <strain evidence="3">DSM 41982</strain>
    </source>
</reference>
<sequence>MDATALAAVVPVVGWAAHSGFLTRRLATARRDPLTDLPTRAAFTARASRLLAKSPNAVVLLVDLDDFKAVNDTYGHDAGDAVLTATAQRLALWAGPHGIAARLGGDEFAAAVRDLARTPGPRALGWALNQPVTHHGTRLPVGASAGFCHRYDLPVPDLSAALTLADAAMYADKGRGRRGRRNTHN</sequence>
<dbReference type="AlphaFoldDB" id="A0ABD5EGV6"/>
<feature type="domain" description="GGDEF" evidence="1">
    <location>
        <begin position="55"/>
        <end position="185"/>
    </location>
</feature>
<dbReference type="SMART" id="SM00267">
    <property type="entry name" value="GGDEF"/>
    <property type="match status" value="1"/>
</dbReference>
<comment type="caution">
    <text evidence="2">The sequence shown here is derived from an EMBL/GenBank/DDBJ whole genome shotgun (WGS) entry which is preliminary data.</text>
</comment>
<dbReference type="InterPro" id="IPR029787">
    <property type="entry name" value="Nucleotide_cyclase"/>
</dbReference>
<dbReference type="EC" id="2.7.7.65" evidence="2"/>
<evidence type="ECO:0000259" key="1">
    <source>
        <dbReference type="PROSITE" id="PS50887"/>
    </source>
</evidence>
<dbReference type="RefSeq" id="WP_093855020.1">
    <property type="nucleotide sequence ID" value="NZ_JAVRER010000077.1"/>
</dbReference>
<dbReference type="Proteomes" id="UP001183607">
    <property type="component" value="Unassembled WGS sequence"/>
</dbReference>
<dbReference type="InterPro" id="IPR043128">
    <property type="entry name" value="Rev_trsase/Diguanyl_cyclase"/>
</dbReference>
<keyword evidence="2" id="KW-0808">Transferase</keyword>
<dbReference type="PANTHER" id="PTHR44757:SF2">
    <property type="entry name" value="BIOFILM ARCHITECTURE MAINTENANCE PROTEIN MBAA"/>
    <property type="match status" value="1"/>
</dbReference>
<dbReference type="InterPro" id="IPR000160">
    <property type="entry name" value="GGDEF_dom"/>
</dbReference>
<dbReference type="Pfam" id="PF00990">
    <property type="entry name" value="GGDEF"/>
    <property type="match status" value="1"/>
</dbReference>
<organism evidence="2 3">
    <name type="scientific">Streptomyces evansiae</name>
    <dbReference type="NCBI Taxonomy" id="3075535"/>
    <lineage>
        <taxon>Bacteria</taxon>
        <taxon>Bacillati</taxon>
        <taxon>Actinomycetota</taxon>
        <taxon>Actinomycetes</taxon>
        <taxon>Kitasatosporales</taxon>
        <taxon>Streptomycetaceae</taxon>
        <taxon>Streptomyces</taxon>
    </lineage>
</organism>
<keyword evidence="2" id="KW-0548">Nucleotidyltransferase</keyword>
<gene>
    <name evidence="2" type="ORF">RM574_28605</name>
</gene>
<name>A0ABD5EGV6_9ACTN</name>
<evidence type="ECO:0000313" key="2">
    <source>
        <dbReference type="EMBL" id="MDT0419445.1"/>
    </source>
</evidence>
<evidence type="ECO:0000313" key="3">
    <source>
        <dbReference type="Proteomes" id="UP001183607"/>
    </source>
</evidence>
<dbReference type="NCBIfam" id="TIGR00254">
    <property type="entry name" value="GGDEF"/>
    <property type="match status" value="1"/>
</dbReference>
<proteinExistence type="predicted"/>
<dbReference type="InterPro" id="IPR052155">
    <property type="entry name" value="Biofilm_reg_signaling"/>
</dbReference>
<dbReference type="Gene3D" id="3.30.70.270">
    <property type="match status" value="1"/>
</dbReference>